<dbReference type="AlphaFoldDB" id="A0A066XLJ9"/>
<dbReference type="HOGENOM" id="CLU_2346591_0_0_1"/>
<name>A0A066XLJ9_COLSU</name>
<feature type="compositionally biased region" description="Polar residues" evidence="1">
    <location>
        <begin position="60"/>
        <end position="74"/>
    </location>
</feature>
<reference evidence="3" key="1">
    <citation type="journal article" date="2014" name="Genome Announc.">
        <title>Draft genome sequence of Colletotrichum sublineola, a destructive pathogen of cultivated sorghum.</title>
        <authorList>
            <person name="Baroncelli R."/>
            <person name="Sanz-Martin J.M."/>
            <person name="Rech G.E."/>
            <person name="Sukno S.A."/>
            <person name="Thon M.R."/>
        </authorList>
    </citation>
    <scope>NUCLEOTIDE SEQUENCE [LARGE SCALE GENOMIC DNA]</scope>
    <source>
        <strain evidence="3">TX430BB</strain>
    </source>
</reference>
<sequence>MIYTSMFEGTGVARETRITPPPDPKPEPEPELDARLRIVTPPPVAAVFMAAPAEICSRGVDNSFSYPQQQQSEPRPTLPQDFFSLPQRPRLHPPLPI</sequence>
<feature type="region of interest" description="Disordered" evidence="1">
    <location>
        <begin position="1"/>
        <end position="36"/>
    </location>
</feature>
<evidence type="ECO:0000313" key="2">
    <source>
        <dbReference type="EMBL" id="KDN69777.1"/>
    </source>
</evidence>
<evidence type="ECO:0000313" key="3">
    <source>
        <dbReference type="Proteomes" id="UP000027238"/>
    </source>
</evidence>
<comment type="caution">
    <text evidence="2">The sequence shown here is derived from an EMBL/GenBank/DDBJ whole genome shotgun (WGS) entry which is preliminary data.</text>
</comment>
<evidence type="ECO:0000256" key="1">
    <source>
        <dbReference type="SAM" id="MobiDB-lite"/>
    </source>
</evidence>
<keyword evidence="3" id="KW-1185">Reference proteome</keyword>
<feature type="compositionally biased region" description="Basic and acidic residues" evidence="1">
    <location>
        <begin position="24"/>
        <end position="36"/>
    </location>
</feature>
<gene>
    <name evidence="2" type="ORF">CSUB01_11402</name>
</gene>
<protein>
    <submittedName>
        <fullName evidence="2">Uncharacterized protein</fullName>
    </submittedName>
</protein>
<dbReference type="Proteomes" id="UP000027238">
    <property type="component" value="Unassembled WGS sequence"/>
</dbReference>
<dbReference type="EMBL" id="JMSE01000461">
    <property type="protein sequence ID" value="KDN69777.1"/>
    <property type="molecule type" value="Genomic_DNA"/>
</dbReference>
<proteinExistence type="predicted"/>
<organism evidence="2 3">
    <name type="scientific">Colletotrichum sublineola</name>
    <name type="common">Sorghum anthracnose fungus</name>
    <dbReference type="NCBI Taxonomy" id="1173701"/>
    <lineage>
        <taxon>Eukaryota</taxon>
        <taxon>Fungi</taxon>
        <taxon>Dikarya</taxon>
        <taxon>Ascomycota</taxon>
        <taxon>Pezizomycotina</taxon>
        <taxon>Sordariomycetes</taxon>
        <taxon>Hypocreomycetidae</taxon>
        <taxon>Glomerellales</taxon>
        <taxon>Glomerellaceae</taxon>
        <taxon>Colletotrichum</taxon>
        <taxon>Colletotrichum graminicola species complex</taxon>
    </lineage>
</organism>
<accession>A0A066XLJ9</accession>
<feature type="region of interest" description="Disordered" evidence="1">
    <location>
        <begin position="59"/>
        <end position="97"/>
    </location>
</feature>